<accession>A0A7W4JY34</accession>
<reference evidence="9 10" key="1">
    <citation type="submission" date="2020-04" db="EMBL/GenBank/DDBJ databases">
        <title>Description of novel Gluconacetobacter.</title>
        <authorList>
            <person name="Sombolestani A."/>
        </authorList>
    </citation>
    <scope>NUCLEOTIDE SEQUENCE [LARGE SCALE GENOMIC DNA]</scope>
    <source>
        <strain evidence="7 10">LMG 1728</strain>
        <strain evidence="6 11">LMG 1731</strain>
        <strain evidence="8 9">LMG 22058</strain>
    </source>
</reference>
<dbReference type="PANTHER" id="PTHR35089:SF1">
    <property type="entry name" value="CHAPERONE PROTEIN SKP"/>
    <property type="match status" value="1"/>
</dbReference>
<feature type="signal peptide" evidence="5">
    <location>
        <begin position="1"/>
        <end position="41"/>
    </location>
</feature>
<dbReference type="Proteomes" id="UP000530320">
    <property type="component" value="Unassembled WGS sequence"/>
</dbReference>
<evidence type="ECO:0000313" key="8">
    <source>
        <dbReference type="EMBL" id="MBB2196742.1"/>
    </source>
</evidence>
<dbReference type="SMART" id="SM00935">
    <property type="entry name" value="OmpH"/>
    <property type="match status" value="1"/>
</dbReference>
<dbReference type="Pfam" id="PF03938">
    <property type="entry name" value="OmpH"/>
    <property type="match status" value="1"/>
</dbReference>
<evidence type="ECO:0000313" key="11">
    <source>
        <dbReference type="Proteomes" id="UP000561077"/>
    </source>
</evidence>
<comment type="similarity">
    <text evidence="1">Belongs to the Skp family.</text>
</comment>
<evidence type="ECO:0000313" key="6">
    <source>
        <dbReference type="EMBL" id="MBB2163778.1"/>
    </source>
</evidence>
<dbReference type="PANTHER" id="PTHR35089">
    <property type="entry name" value="CHAPERONE PROTEIN SKP"/>
    <property type="match status" value="1"/>
</dbReference>
<protein>
    <submittedName>
        <fullName evidence="8">OmpH family outer membrane protein</fullName>
    </submittedName>
</protein>
<comment type="caution">
    <text evidence="8">The sequence shown here is derived from an EMBL/GenBank/DDBJ whole genome shotgun (WGS) entry which is preliminary data.</text>
</comment>
<feature type="coiled-coil region" evidence="3">
    <location>
        <begin position="113"/>
        <end position="184"/>
    </location>
</feature>
<gene>
    <name evidence="7" type="ORF">HLH25_05495</name>
    <name evidence="6" type="ORF">HLH26_04340</name>
    <name evidence="8" type="ORF">HLH44_04545</name>
</gene>
<dbReference type="Gene3D" id="3.30.910.20">
    <property type="entry name" value="Skp domain"/>
    <property type="match status" value="1"/>
</dbReference>
<dbReference type="EMBL" id="JABEQO010000004">
    <property type="protein sequence ID" value="MBB2163778.1"/>
    <property type="molecule type" value="Genomic_DNA"/>
</dbReference>
<dbReference type="SUPFAM" id="SSF111384">
    <property type="entry name" value="OmpH-like"/>
    <property type="match status" value="1"/>
</dbReference>
<keyword evidence="2 5" id="KW-0732">Signal</keyword>
<dbReference type="AlphaFoldDB" id="A0A7W4JY34"/>
<dbReference type="RefSeq" id="WP_182973129.1">
    <property type="nucleotide sequence ID" value="NZ_JABEQN010000005.1"/>
</dbReference>
<evidence type="ECO:0000256" key="2">
    <source>
        <dbReference type="ARBA" id="ARBA00022729"/>
    </source>
</evidence>
<evidence type="ECO:0000313" key="10">
    <source>
        <dbReference type="Proteomes" id="UP000540490"/>
    </source>
</evidence>
<sequence length="261" mass="27802">MTDISRPSCRRLLAGFFVVTGMGAVLTPAFAAAPAARTAHAAAPAPAAASAPASAPAGADQQPLLPAPPVPDFAPLPPGAKPPAPIVGVFDTDAIMRQSVAIQEVEKEMAARRDALIREVRTEEQQLQTLRQQMMNAPRAEAEAQQRALQQRAAADQRKFGNRNRILEEDIQIALNQVQREIAQVVHTVAKARGLTLVVQSGLTVLHGPQVDISDQVASRLNAILPHVYLPAANEDPEVIAKSGKFPTAPVQMTDPQQQQG</sequence>
<evidence type="ECO:0000256" key="5">
    <source>
        <dbReference type="SAM" id="SignalP"/>
    </source>
</evidence>
<dbReference type="Proteomes" id="UP000540490">
    <property type="component" value="Unassembled WGS sequence"/>
</dbReference>
<keyword evidence="3" id="KW-0175">Coiled coil</keyword>
<dbReference type="EMBL" id="JABEQN010000005">
    <property type="protein sequence ID" value="MBB2193104.1"/>
    <property type="molecule type" value="Genomic_DNA"/>
</dbReference>
<dbReference type="InterPro" id="IPR024930">
    <property type="entry name" value="Skp_dom_sf"/>
</dbReference>
<evidence type="ECO:0000313" key="7">
    <source>
        <dbReference type="EMBL" id="MBB2193104.1"/>
    </source>
</evidence>
<feature type="chain" id="PRO_5044661784" evidence="5">
    <location>
        <begin position="42"/>
        <end position="261"/>
    </location>
</feature>
<dbReference type="GO" id="GO:0005829">
    <property type="term" value="C:cytosol"/>
    <property type="evidence" value="ECO:0007669"/>
    <property type="project" value="TreeGrafter"/>
</dbReference>
<keyword evidence="10" id="KW-1185">Reference proteome</keyword>
<proteinExistence type="inferred from homology"/>
<feature type="region of interest" description="Disordered" evidence="4">
    <location>
        <begin position="50"/>
        <end position="70"/>
    </location>
</feature>
<dbReference type="GO" id="GO:0050821">
    <property type="term" value="P:protein stabilization"/>
    <property type="evidence" value="ECO:0007669"/>
    <property type="project" value="TreeGrafter"/>
</dbReference>
<feature type="compositionally biased region" description="Low complexity" evidence="4">
    <location>
        <begin position="50"/>
        <end position="64"/>
    </location>
</feature>
<dbReference type="GO" id="GO:0051082">
    <property type="term" value="F:unfolded protein binding"/>
    <property type="evidence" value="ECO:0007669"/>
    <property type="project" value="InterPro"/>
</dbReference>
<evidence type="ECO:0000256" key="4">
    <source>
        <dbReference type="SAM" id="MobiDB-lite"/>
    </source>
</evidence>
<organism evidence="8 9">
    <name type="scientific">Gluconacetobacter dulcium</name>
    <dbReference type="NCBI Taxonomy" id="2729096"/>
    <lineage>
        <taxon>Bacteria</taxon>
        <taxon>Pseudomonadati</taxon>
        <taxon>Pseudomonadota</taxon>
        <taxon>Alphaproteobacteria</taxon>
        <taxon>Acetobacterales</taxon>
        <taxon>Acetobacteraceae</taxon>
        <taxon>Gluconacetobacter</taxon>
    </lineage>
</organism>
<evidence type="ECO:0000256" key="3">
    <source>
        <dbReference type="SAM" id="Coils"/>
    </source>
</evidence>
<evidence type="ECO:0000313" key="9">
    <source>
        <dbReference type="Proteomes" id="UP000530320"/>
    </source>
</evidence>
<dbReference type="InterPro" id="IPR005632">
    <property type="entry name" value="Chaperone_Skp"/>
</dbReference>
<name>A0A7W4JY34_9PROT</name>
<evidence type="ECO:0000256" key="1">
    <source>
        <dbReference type="ARBA" id="ARBA00009091"/>
    </source>
</evidence>
<dbReference type="EMBL" id="JABEQP010000002">
    <property type="protein sequence ID" value="MBB2196742.1"/>
    <property type="molecule type" value="Genomic_DNA"/>
</dbReference>
<dbReference type="Proteomes" id="UP000561077">
    <property type="component" value="Unassembled WGS sequence"/>
</dbReference>